<dbReference type="Pfam" id="PF02321">
    <property type="entry name" value="OEP"/>
    <property type="match status" value="2"/>
</dbReference>
<feature type="signal peptide" evidence="2">
    <location>
        <begin position="1"/>
        <end position="32"/>
    </location>
</feature>
<protein>
    <submittedName>
        <fullName evidence="4">RND transporter</fullName>
    </submittedName>
</protein>
<dbReference type="EMBL" id="LDJP01000063">
    <property type="protein sequence ID" value="KRG83839.1"/>
    <property type="molecule type" value="Genomic_DNA"/>
</dbReference>
<reference evidence="4 5" key="1">
    <citation type="submission" date="2015-05" db="EMBL/GenBank/DDBJ databases">
        <title>Genome sequencing and analysis of members of genus Stenotrophomonas.</title>
        <authorList>
            <person name="Patil P.P."/>
            <person name="Midha S."/>
            <person name="Patil P.B."/>
        </authorList>
    </citation>
    <scope>NUCLEOTIDE SEQUENCE [LARGE SCALE GENOMIC DNA]</scope>
    <source>
        <strain evidence="4 5">JCM 16244</strain>
    </source>
</reference>
<feature type="chain" id="PRO_5005967186" evidence="2">
    <location>
        <begin position="33"/>
        <end position="484"/>
    </location>
</feature>
<comment type="similarity">
    <text evidence="1 2">Belongs to the outer membrane factor (OMF) (TC 1.B.17) family.</text>
</comment>
<comment type="caution">
    <text evidence="4">The sequence shown here is derived from an EMBL/GenBank/DDBJ whole genome shotgun (WGS) entry which is preliminary data.</text>
</comment>
<feature type="region of interest" description="Disordered" evidence="3">
    <location>
        <begin position="110"/>
        <end position="133"/>
    </location>
</feature>
<evidence type="ECO:0000256" key="3">
    <source>
        <dbReference type="SAM" id="MobiDB-lite"/>
    </source>
</evidence>
<keyword evidence="2" id="KW-0472">Membrane</keyword>
<keyword evidence="2" id="KW-0564">Palmitate</keyword>
<dbReference type="PANTHER" id="PTHR30203">
    <property type="entry name" value="OUTER MEMBRANE CATION EFFLUX PROTEIN"/>
    <property type="match status" value="1"/>
</dbReference>
<dbReference type="SUPFAM" id="SSF56954">
    <property type="entry name" value="Outer membrane efflux proteins (OEP)"/>
    <property type="match status" value="1"/>
</dbReference>
<sequence>MNLHEKSAPRRRVPRMLAAAMAGVLLAGCASVGPDYHAPLQPPVQLQGLADPAFSTATSLVSWWSQFDDPVLAQLVHGALADNLDLRIALARVRMARAVFSEQRLEQAPHVTAIGSQDRRKQPDPARGGERSFSESYQLGFDAGWELDLFGRQRRAAEAARAELGAERDNLADVQVTIAAEVARNYFELRGTQKRIAVARQTLANLHDTQRLTETRRELGAGSELDVQSSRAQLKAIEAGIPLLEVAEVQARHRLAVLLGQRPGALDELLQPRQVPAFARALPLGDTTGLLRQRADVRVAERRLAAATARVGVATADLFPRIRLDGFLGFLGGDADGLVNGGNKAWSLTPSISWAAFDFGSVRARLRASKAQADGAAAEYEKAVLLALEDTENALARCAREQSRLAIVAEQAQAARRAESLAQVRYREGSEDFLALLDAQRSQLAADDALAAAEASVNVSVVAVYKALGGWGQRGPEETVASVR</sequence>
<dbReference type="PATRIC" id="fig|659018.3.peg.2284"/>
<keyword evidence="2" id="KW-1134">Transmembrane beta strand</keyword>
<dbReference type="Proteomes" id="UP000050940">
    <property type="component" value="Unassembled WGS sequence"/>
</dbReference>
<dbReference type="Gene3D" id="1.20.1600.10">
    <property type="entry name" value="Outer membrane efflux proteins (OEP)"/>
    <property type="match status" value="1"/>
</dbReference>
<dbReference type="GO" id="GO:0015562">
    <property type="term" value="F:efflux transmembrane transporter activity"/>
    <property type="evidence" value="ECO:0007669"/>
    <property type="project" value="InterPro"/>
</dbReference>
<dbReference type="PANTHER" id="PTHR30203:SF25">
    <property type="entry name" value="OUTER MEMBRANE PROTEIN-RELATED"/>
    <property type="match status" value="1"/>
</dbReference>
<evidence type="ECO:0000313" key="4">
    <source>
        <dbReference type="EMBL" id="KRG83839.1"/>
    </source>
</evidence>
<dbReference type="Gene3D" id="2.20.200.10">
    <property type="entry name" value="Outer membrane efflux proteins (OEP)"/>
    <property type="match status" value="1"/>
</dbReference>
<proteinExistence type="inferred from homology"/>
<dbReference type="AlphaFoldDB" id="A0A0R0DP84"/>
<dbReference type="STRING" id="659018.ABB34_10915"/>
<keyword evidence="2" id="KW-0812">Transmembrane</keyword>
<keyword evidence="5" id="KW-1185">Reference proteome</keyword>
<keyword evidence="2" id="KW-0732">Signal</keyword>
<evidence type="ECO:0000256" key="1">
    <source>
        <dbReference type="ARBA" id="ARBA00007613"/>
    </source>
</evidence>
<dbReference type="InterPro" id="IPR003423">
    <property type="entry name" value="OMP_efflux"/>
</dbReference>
<feature type="compositionally biased region" description="Basic and acidic residues" evidence="3">
    <location>
        <begin position="117"/>
        <end position="133"/>
    </location>
</feature>
<keyword evidence="2" id="KW-0449">Lipoprotein</keyword>
<gene>
    <name evidence="4" type="ORF">ABB34_10915</name>
</gene>
<accession>A0A0R0DP84</accession>
<evidence type="ECO:0000313" key="5">
    <source>
        <dbReference type="Proteomes" id="UP000050940"/>
    </source>
</evidence>
<name>A0A0R0DP84_9GAMM</name>
<dbReference type="PROSITE" id="PS51257">
    <property type="entry name" value="PROKAR_LIPOPROTEIN"/>
    <property type="match status" value="1"/>
</dbReference>
<dbReference type="NCBIfam" id="TIGR01845">
    <property type="entry name" value="outer_NodT"/>
    <property type="match status" value="1"/>
</dbReference>
<comment type="subcellular location">
    <subcellularLocation>
        <location evidence="2">Cell outer membrane</location>
        <topology evidence="2">Lipid-anchor</topology>
    </subcellularLocation>
</comment>
<dbReference type="GO" id="GO:0009279">
    <property type="term" value="C:cell outer membrane"/>
    <property type="evidence" value="ECO:0007669"/>
    <property type="project" value="UniProtKB-SubCell"/>
</dbReference>
<organism evidence="4 5">
    <name type="scientific">Stenotrophomonas daejeonensis</name>
    <dbReference type="NCBI Taxonomy" id="659018"/>
    <lineage>
        <taxon>Bacteria</taxon>
        <taxon>Pseudomonadati</taxon>
        <taxon>Pseudomonadota</taxon>
        <taxon>Gammaproteobacteria</taxon>
        <taxon>Lysobacterales</taxon>
        <taxon>Lysobacteraceae</taxon>
        <taxon>Stenotrophomonas</taxon>
    </lineage>
</organism>
<evidence type="ECO:0000256" key="2">
    <source>
        <dbReference type="RuleBase" id="RU362097"/>
    </source>
</evidence>
<dbReference type="InterPro" id="IPR010131">
    <property type="entry name" value="MdtP/NodT-like"/>
</dbReference>